<protein>
    <submittedName>
        <fullName evidence="2">Uncharacterized protein</fullName>
    </submittedName>
</protein>
<feature type="compositionally biased region" description="Low complexity" evidence="1">
    <location>
        <begin position="52"/>
        <end position="61"/>
    </location>
</feature>
<reference evidence="2 3" key="1">
    <citation type="journal article" date="2012" name="Genome Biol.">
        <title>Sequencing three crocodilian genomes to illuminate the evolution of archosaurs and amniotes.</title>
        <authorList>
            <person name="St John J.A."/>
            <person name="Braun E.L."/>
            <person name="Isberg S.R."/>
            <person name="Miles L.G."/>
            <person name="Chong A.Y."/>
            <person name="Gongora J."/>
            <person name="Dalzell P."/>
            <person name="Moran C."/>
            <person name="Bed'hom B."/>
            <person name="Abzhanov A."/>
            <person name="Burgess S.C."/>
            <person name="Cooksey A.M."/>
            <person name="Castoe T.A."/>
            <person name="Crawford N.G."/>
            <person name="Densmore L.D."/>
            <person name="Drew J.C."/>
            <person name="Edwards S.V."/>
            <person name="Faircloth B.C."/>
            <person name="Fujita M.K."/>
            <person name="Greenwold M.J."/>
            <person name="Hoffmann F.G."/>
            <person name="Howard J.M."/>
            <person name="Iguchi T."/>
            <person name="Janes D.E."/>
            <person name="Khan S.Y."/>
            <person name="Kohno S."/>
            <person name="de Koning A.J."/>
            <person name="Lance S.L."/>
            <person name="McCarthy F.M."/>
            <person name="McCormack J.E."/>
            <person name="Merchant M.E."/>
            <person name="Peterson D.G."/>
            <person name="Pollock D.D."/>
            <person name="Pourmand N."/>
            <person name="Raney B.J."/>
            <person name="Roessler K.A."/>
            <person name="Sanford J.R."/>
            <person name="Sawyer R.H."/>
            <person name="Schmidt C.J."/>
            <person name="Triplett E.W."/>
            <person name="Tuberville T.D."/>
            <person name="Venegas-Anaya M."/>
            <person name="Howard J.T."/>
            <person name="Jarvis E.D."/>
            <person name="Guillette L.J.Jr."/>
            <person name="Glenn T.C."/>
            <person name="Green R.E."/>
            <person name="Ray D.A."/>
        </authorList>
    </citation>
    <scope>NUCLEOTIDE SEQUENCE [LARGE SCALE GENOMIC DNA]</scope>
    <source>
        <strain evidence="2">KSC_2009_1</strain>
    </source>
</reference>
<dbReference type="Proteomes" id="UP000050525">
    <property type="component" value="Unassembled WGS sequence"/>
</dbReference>
<accession>A0A151M2C1</accession>
<comment type="caution">
    <text evidence="2">The sequence shown here is derived from an EMBL/GenBank/DDBJ whole genome shotgun (WGS) entry which is preliminary data.</text>
</comment>
<dbReference type="AlphaFoldDB" id="A0A151M2C1"/>
<evidence type="ECO:0000313" key="2">
    <source>
        <dbReference type="EMBL" id="KYO18600.1"/>
    </source>
</evidence>
<dbReference type="STRING" id="8496.A0A151M2C1"/>
<keyword evidence="3" id="KW-1185">Reference proteome</keyword>
<proteinExistence type="predicted"/>
<dbReference type="EMBL" id="AKHW03006796">
    <property type="protein sequence ID" value="KYO18600.1"/>
    <property type="molecule type" value="Genomic_DNA"/>
</dbReference>
<evidence type="ECO:0000256" key="1">
    <source>
        <dbReference type="SAM" id="MobiDB-lite"/>
    </source>
</evidence>
<name>A0A151M2C1_ALLMI</name>
<evidence type="ECO:0000313" key="3">
    <source>
        <dbReference type="Proteomes" id="UP000050525"/>
    </source>
</evidence>
<organism evidence="2 3">
    <name type="scientific">Alligator mississippiensis</name>
    <name type="common">American alligator</name>
    <dbReference type="NCBI Taxonomy" id="8496"/>
    <lineage>
        <taxon>Eukaryota</taxon>
        <taxon>Metazoa</taxon>
        <taxon>Chordata</taxon>
        <taxon>Craniata</taxon>
        <taxon>Vertebrata</taxon>
        <taxon>Euteleostomi</taxon>
        <taxon>Archelosauria</taxon>
        <taxon>Archosauria</taxon>
        <taxon>Crocodylia</taxon>
        <taxon>Alligatoridae</taxon>
        <taxon>Alligatorinae</taxon>
        <taxon>Alligator</taxon>
    </lineage>
</organism>
<gene>
    <name evidence="2" type="ORF">Y1Q_0000158</name>
</gene>
<feature type="region of interest" description="Disordered" evidence="1">
    <location>
        <begin position="1"/>
        <end position="69"/>
    </location>
</feature>
<sequence length="139" mass="14905">MSDTWSSIQAHKKQLDSLRERLQRRRKQDPLDPRNPELALTPPFRSDSPVLATAPAPSAAAGTRDRDLATDPELEKKLLHHLADLGLALPTDAVAICLAISTVRSAARLPSPPAALGFPPPPPLTPLPGVGMRVLVPLL</sequence>